<dbReference type="AlphaFoldDB" id="A0A8S2YP90"/>
<evidence type="ECO:0000313" key="4">
    <source>
        <dbReference type="Proteomes" id="UP000682733"/>
    </source>
</evidence>
<sequence>EITQNIQLNIKVAEDKKRELINAEISISGLNKKLKIPAVDLKSTPLPYPRTVCTNTSCVKFVKFGNIDKINYVTHCHEHCYLQGVAQDVVNNAALQKCSAMNSTNKCIKCSCGYEKHMHITYETEQINTEVIDTSVQRNIS</sequence>
<feature type="non-terminal residue" evidence="3">
    <location>
        <position position="141"/>
    </location>
</feature>
<evidence type="ECO:0000259" key="2">
    <source>
        <dbReference type="Pfam" id="PF26633"/>
    </source>
</evidence>
<protein>
    <recommendedName>
        <fullName evidence="2">DUF8206 domain-containing protein</fullName>
    </recommendedName>
</protein>
<dbReference type="PANTHER" id="PTHR32046">
    <property type="entry name" value="G DOMAIN-CONTAINING PROTEIN"/>
    <property type="match status" value="1"/>
</dbReference>
<dbReference type="Proteomes" id="UP000682733">
    <property type="component" value="Unassembled WGS sequence"/>
</dbReference>
<comment type="caution">
    <text evidence="3">The sequence shown here is derived from an EMBL/GenBank/DDBJ whole genome shotgun (WGS) entry which is preliminary data.</text>
</comment>
<dbReference type="Pfam" id="PF26633">
    <property type="entry name" value="DUF8206"/>
    <property type="match status" value="1"/>
</dbReference>
<feature type="non-terminal residue" evidence="3">
    <location>
        <position position="1"/>
    </location>
</feature>
<proteinExistence type="predicted"/>
<keyword evidence="1" id="KW-0175">Coiled coil</keyword>
<dbReference type="InterPro" id="IPR058519">
    <property type="entry name" value="DUF8206"/>
</dbReference>
<evidence type="ECO:0000313" key="3">
    <source>
        <dbReference type="EMBL" id="CAF4568012.1"/>
    </source>
</evidence>
<reference evidence="3" key="1">
    <citation type="submission" date="2021-02" db="EMBL/GenBank/DDBJ databases">
        <authorList>
            <person name="Nowell W R."/>
        </authorList>
    </citation>
    <scope>NUCLEOTIDE SEQUENCE</scope>
</reference>
<dbReference type="EMBL" id="CAJOBA010116174">
    <property type="protein sequence ID" value="CAF4568012.1"/>
    <property type="molecule type" value="Genomic_DNA"/>
</dbReference>
<name>A0A8S2YP90_9BILA</name>
<accession>A0A8S2YP90</accession>
<organism evidence="3 4">
    <name type="scientific">Didymodactylos carnosus</name>
    <dbReference type="NCBI Taxonomy" id="1234261"/>
    <lineage>
        <taxon>Eukaryota</taxon>
        <taxon>Metazoa</taxon>
        <taxon>Spiralia</taxon>
        <taxon>Gnathifera</taxon>
        <taxon>Rotifera</taxon>
        <taxon>Eurotatoria</taxon>
        <taxon>Bdelloidea</taxon>
        <taxon>Philodinida</taxon>
        <taxon>Philodinidae</taxon>
        <taxon>Didymodactylos</taxon>
    </lineage>
</organism>
<gene>
    <name evidence="3" type="ORF">TMI583_LOCUS50097</name>
</gene>
<feature type="coiled-coil region" evidence="1">
    <location>
        <begin position="3"/>
        <end position="33"/>
    </location>
</feature>
<dbReference type="PANTHER" id="PTHR32046:SF11">
    <property type="entry name" value="IMMUNE-ASSOCIATED NUCLEOTIDE-BINDING PROTEIN 10-LIKE"/>
    <property type="match status" value="1"/>
</dbReference>
<evidence type="ECO:0000256" key="1">
    <source>
        <dbReference type="SAM" id="Coils"/>
    </source>
</evidence>
<feature type="domain" description="DUF8206" evidence="2">
    <location>
        <begin position="46"/>
        <end position="123"/>
    </location>
</feature>